<dbReference type="Gene3D" id="3.40.140.10">
    <property type="entry name" value="Cytidine Deaminase, domain 2"/>
    <property type="match status" value="1"/>
</dbReference>
<sequence length="80" mass="8954">MNHSVSSNQSMCKYWENKTNLALNASFEETLSALSEGEVPVVCVFVYKNAIITTARNQINATKNAPRHAEFVSIDQTLYN</sequence>
<proteinExistence type="predicted"/>
<dbReference type="EnsemblMetazoa" id="GMOY009508-RA">
    <property type="protein sequence ID" value="GMOY009508-PA"/>
    <property type="gene ID" value="GMOY009508"/>
</dbReference>
<protein>
    <submittedName>
        <fullName evidence="1">Uncharacterized protein</fullName>
    </submittedName>
</protein>
<dbReference type="EMBL" id="CCAG010000199">
    <property type="status" value="NOT_ANNOTATED_CDS"/>
    <property type="molecule type" value="Genomic_DNA"/>
</dbReference>
<dbReference type="Proteomes" id="UP000092444">
    <property type="component" value="Unassembled WGS sequence"/>
</dbReference>
<keyword evidence="2" id="KW-1185">Reference proteome</keyword>
<evidence type="ECO:0000313" key="1">
    <source>
        <dbReference type="EnsemblMetazoa" id="GMOY009508-PA"/>
    </source>
</evidence>
<organism evidence="1 2">
    <name type="scientific">Glossina morsitans morsitans</name>
    <name type="common">Savannah tsetse fly</name>
    <dbReference type="NCBI Taxonomy" id="37546"/>
    <lineage>
        <taxon>Eukaryota</taxon>
        <taxon>Metazoa</taxon>
        <taxon>Ecdysozoa</taxon>
        <taxon>Arthropoda</taxon>
        <taxon>Hexapoda</taxon>
        <taxon>Insecta</taxon>
        <taxon>Pterygota</taxon>
        <taxon>Neoptera</taxon>
        <taxon>Endopterygota</taxon>
        <taxon>Diptera</taxon>
        <taxon>Brachycera</taxon>
        <taxon>Muscomorpha</taxon>
        <taxon>Hippoboscoidea</taxon>
        <taxon>Glossinidae</taxon>
        <taxon>Glossina</taxon>
    </lineage>
</organism>
<evidence type="ECO:0000313" key="2">
    <source>
        <dbReference type="Proteomes" id="UP000092444"/>
    </source>
</evidence>
<dbReference type="PhylomeDB" id="A0A1B0G869"/>
<dbReference type="VEuPathDB" id="VectorBase:GMOY009508"/>
<dbReference type="GO" id="GO:0003824">
    <property type="term" value="F:catalytic activity"/>
    <property type="evidence" value="ECO:0007669"/>
    <property type="project" value="InterPro"/>
</dbReference>
<dbReference type="AlphaFoldDB" id="A0A1B0G869"/>
<dbReference type="SUPFAM" id="SSF53927">
    <property type="entry name" value="Cytidine deaminase-like"/>
    <property type="match status" value="1"/>
</dbReference>
<name>A0A1B0G869_GLOMM</name>
<dbReference type="InterPro" id="IPR016193">
    <property type="entry name" value="Cytidine_deaminase-like"/>
</dbReference>
<accession>A0A1B0G869</accession>
<dbReference type="STRING" id="37546.A0A1B0G869"/>
<reference evidence="1" key="1">
    <citation type="submission" date="2020-05" db="UniProtKB">
        <authorList>
            <consortium name="EnsemblMetazoa"/>
        </authorList>
    </citation>
    <scope>IDENTIFICATION</scope>
    <source>
        <strain evidence="1">Yale</strain>
    </source>
</reference>